<organism evidence="4 5">
    <name type="scientific">Treponema bryantii</name>
    <dbReference type="NCBI Taxonomy" id="163"/>
    <lineage>
        <taxon>Bacteria</taxon>
        <taxon>Pseudomonadati</taxon>
        <taxon>Spirochaetota</taxon>
        <taxon>Spirochaetia</taxon>
        <taxon>Spirochaetales</taxon>
        <taxon>Treponemataceae</taxon>
        <taxon>Treponema</taxon>
    </lineage>
</organism>
<name>A0A1H9FQA8_9SPIR</name>
<dbReference type="AlphaFoldDB" id="A0A1H9FQA8"/>
<keyword evidence="5" id="KW-1185">Reference proteome</keyword>
<dbReference type="PROSITE" id="PS51257">
    <property type="entry name" value="PROKAR_LIPOPROTEIN"/>
    <property type="match status" value="1"/>
</dbReference>
<evidence type="ECO:0000313" key="4">
    <source>
        <dbReference type="EMBL" id="SEQ40160.1"/>
    </source>
</evidence>
<evidence type="ECO:0000256" key="1">
    <source>
        <dbReference type="SAM" id="SignalP"/>
    </source>
</evidence>
<feature type="domain" description="DUF4874" evidence="3">
    <location>
        <begin position="54"/>
        <end position="224"/>
    </location>
</feature>
<feature type="domain" description="DUF4832" evidence="2">
    <location>
        <begin position="315"/>
        <end position="513"/>
    </location>
</feature>
<dbReference type="Pfam" id="PF16116">
    <property type="entry name" value="DUF4832"/>
    <property type="match status" value="1"/>
</dbReference>
<sequence>MLKRTISVLLLCSSVLFGCSASLQKERDPERGEEQIRSVHPDLEFKDSEKIIFNPDMGFYSVVKAIVTKDNITIKSSYKNRLENHNPICTDGVYPEDNEVLNTARFDQLLIEFDISSFSTRNDGTESLNGEKVHLPVDEIKDVLNRVKAAGKTALIRFAYDPNFEGDGKTRDVEPEDFGLILTHVEDICEAVKDYASVLTGIQCGMIGPWGEMNFTTYSKKMKKADFEKYDYDFELELDSTPDKNDEYIENGYLVLVMRKFTKELEANNCDVPLLVRQPRFIYDYIKRRNSDFDFDCENVPESFTPVSSEKEFYRLGLYNDGYLGSESDSGTFTINRAQETAFMEAFTNHTPYGGELIGNYNLKSGNCNSMVEMFTNHLSILNIGYKESVFRELNKFNYKNEPAFKYLIKHMGYRYVLTDVLLEYPENLSEMDINLTFINNGFANLPYHRKKVMTVLFEKDGNIVLEKKDPNLVFDGKDKSFVLNTSKLPEGSYTIYLKISDFDGNYPIQLANKDLWNSDLKATKIGEISK</sequence>
<proteinExistence type="predicted"/>
<dbReference type="Proteomes" id="UP000182360">
    <property type="component" value="Unassembled WGS sequence"/>
</dbReference>
<keyword evidence="1" id="KW-0732">Signal</keyword>
<evidence type="ECO:0008006" key="6">
    <source>
        <dbReference type="Google" id="ProtNLM"/>
    </source>
</evidence>
<evidence type="ECO:0000259" key="2">
    <source>
        <dbReference type="Pfam" id="PF16116"/>
    </source>
</evidence>
<dbReference type="EMBL" id="FOFU01000004">
    <property type="protein sequence ID" value="SEQ40160.1"/>
    <property type="molecule type" value="Genomic_DNA"/>
</dbReference>
<gene>
    <name evidence="4" type="ORF">SAMN04487977_104124</name>
</gene>
<evidence type="ECO:0000259" key="3">
    <source>
        <dbReference type="Pfam" id="PF16173"/>
    </source>
</evidence>
<dbReference type="OrthoDB" id="9760654at2"/>
<feature type="chain" id="PRO_5010242155" description="DUF4832 domain-containing protein" evidence="1">
    <location>
        <begin position="22"/>
        <end position="531"/>
    </location>
</feature>
<dbReference type="InterPro" id="IPR032267">
    <property type="entry name" value="DUF4832"/>
</dbReference>
<feature type="signal peptide" evidence="1">
    <location>
        <begin position="1"/>
        <end position="21"/>
    </location>
</feature>
<reference evidence="4 5" key="1">
    <citation type="submission" date="2016-10" db="EMBL/GenBank/DDBJ databases">
        <authorList>
            <person name="de Groot N.N."/>
        </authorList>
    </citation>
    <scope>NUCLEOTIDE SEQUENCE [LARGE SCALE GENOMIC DNA]</scope>
    <source>
        <strain evidence="4 5">B25</strain>
    </source>
</reference>
<accession>A0A1H9FQA8</accession>
<dbReference type="Pfam" id="PF16173">
    <property type="entry name" value="DUF4874"/>
    <property type="match status" value="1"/>
</dbReference>
<evidence type="ECO:0000313" key="5">
    <source>
        <dbReference type="Proteomes" id="UP000182360"/>
    </source>
</evidence>
<dbReference type="RefSeq" id="WP_083379804.1">
    <property type="nucleotide sequence ID" value="NZ_FOFU01000004.1"/>
</dbReference>
<protein>
    <recommendedName>
        <fullName evidence="6">DUF4832 domain-containing protein</fullName>
    </recommendedName>
</protein>
<dbReference type="InterPro" id="IPR032379">
    <property type="entry name" value="DUF4874"/>
</dbReference>